<dbReference type="AlphaFoldDB" id="A0A4U5MHN2"/>
<sequence length="125" mass="14586">MYFICDHEYISKYIFFYQRTDYFLLKKEEKVRTDDGRVRQWSKWPRGWPEPGQVRSSGKRQVIGKRLGAWGCGDADAAVTLIECKGIGALQLEIREKRKSLRNEFEMCSHEVAGSLIENEPNQIP</sequence>
<evidence type="ECO:0000313" key="1">
    <source>
        <dbReference type="EMBL" id="TKR68846.1"/>
    </source>
</evidence>
<reference evidence="1" key="1">
    <citation type="submission" date="2018-10" db="EMBL/GenBank/DDBJ databases">
        <title>Population genomic analysis revealed the cold adaptation of white poplar.</title>
        <authorList>
            <person name="Liu Y.-J."/>
        </authorList>
    </citation>
    <scope>NUCLEOTIDE SEQUENCE [LARGE SCALE GENOMIC DNA]</scope>
    <source>
        <strain evidence="1">PAL-ZL1</strain>
    </source>
</reference>
<organism evidence="1">
    <name type="scientific">Populus alba</name>
    <name type="common">White poplar</name>
    <dbReference type="NCBI Taxonomy" id="43335"/>
    <lineage>
        <taxon>Eukaryota</taxon>
        <taxon>Viridiplantae</taxon>
        <taxon>Streptophyta</taxon>
        <taxon>Embryophyta</taxon>
        <taxon>Tracheophyta</taxon>
        <taxon>Spermatophyta</taxon>
        <taxon>Magnoliopsida</taxon>
        <taxon>eudicotyledons</taxon>
        <taxon>Gunneridae</taxon>
        <taxon>Pentapetalae</taxon>
        <taxon>rosids</taxon>
        <taxon>fabids</taxon>
        <taxon>Malpighiales</taxon>
        <taxon>Salicaceae</taxon>
        <taxon>Saliceae</taxon>
        <taxon>Populus</taxon>
    </lineage>
</organism>
<comment type="caution">
    <text evidence="1">The sequence shown here is derived from an EMBL/GenBank/DDBJ whole genome shotgun (WGS) entry which is preliminary data.</text>
</comment>
<proteinExistence type="predicted"/>
<accession>A0A4U5MHN2</accession>
<dbReference type="EMBL" id="RCHU01001198">
    <property type="protein sequence ID" value="TKR68846.1"/>
    <property type="molecule type" value="Genomic_DNA"/>
</dbReference>
<gene>
    <name evidence="1" type="ORF">D5086_0000307860</name>
</gene>
<name>A0A4U5MHN2_POPAL</name>
<protein>
    <submittedName>
        <fullName evidence="1">Uncharacterized protein</fullName>
    </submittedName>
</protein>